<dbReference type="InterPro" id="IPR036640">
    <property type="entry name" value="ABC1_TM_sf"/>
</dbReference>
<keyword evidence="5" id="KW-0547">Nucleotide-binding</keyword>
<feature type="transmembrane region" description="Helical" evidence="9">
    <location>
        <begin position="54"/>
        <end position="72"/>
    </location>
</feature>
<dbReference type="InterPro" id="IPR027417">
    <property type="entry name" value="P-loop_NTPase"/>
</dbReference>
<keyword evidence="2" id="KW-0813">Transport</keyword>
<dbReference type="InterPro" id="IPR003439">
    <property type="entry name" value="ABC_transporter-like_ATP-bd"/>
</dbReference>
<evidence type="ECO:0000259" key="11">
    <source>
        <dbReference type="PROSITE" id="PS50929"/>
    </source>
</evidence>
<dbReference type="Pfam" id="PF00005">
    <property type="entry name" value="ABC_tran"/>
    <property type="match status" value="1"/>
</dbReference>
<gene>
    <name evidence="12" type="ORF">U14_00263</name>
</gene>
<dbReference type="EMBL" id="DF820455">
    <property type="protein sequence ID" value="GAK49045.1"/>
    <property type="molecule type" value="Genomic_DNA"/>
</dbReference>
<evidence type="ECO:0000256" key="5">
    <source>
        <dbReference type="ARBA" id="ARBA00022741"/>
    </source>
</evidence>
<dbReference type="InterPro" id="IPR003593">
    <property type="entry name" value="AAA+_ATPase"/>
</dbReference>
<dbReference type="STRING" id="1499966.U14_00263"/>
<dbReference type="PANTHER" id="PTHR43394">
    <property type="entry name" value="ATP-DEPENDENT PERMEASE MDL1, MITOCHONDRIAL"/>
    <property type="match status" value="1"/>
</dbReference>
<dbReference type="InterPro" id="IPR011527">
    <property type="entry name" value="ABC1_TM_dom"/>
</dbReference>
<evidence type="ECO:0000313" key="12">
    <source>
        <dbReference type="EMBL" id="GAK49045.1"/>
    </source>
</evidence>
<keyword evidence="6" id="KW-0067">ATP-binding</keyword>
<protein>
    <submittedName>
        <fullName evidence="12">Putative ABC transporter</fullName>
    </submittedName>
</protein>
<dbReference type="SUPFAM" id="SSF52540">
    <property type="entry name" value="P-loop containing nucleoside triphosphate hydrolases"/>
    <property type="match status" value="1"/>
</dbReference>
<dbReference type="GO" id="GO:0015421">
    <property type="term" value="F:ABC-type oligopeptide transporter activity"/>
    <property type="evidence" value="ECO:0007669"/>
    <property type="project" value="TreeGrafter"/>
</dbReference>
<evidence type="ECO:0000256" key="9">
    <source>
        <dbReference type="SAM" id="Phobius"/>
    </source>
</evidence>
<dbReference type="SMART" id="SM00382">
    <property type="entry name" value="AAA"/>
    <property type="match status" value="1"/>
</dbReference>
<feature type="domain" description="ABC transporter" evidence="10">
    <location>
        <begin position="335"/>
        <end position="572"/>
    </location>
</feature>
<dbReference type="HOGENOM" id="CLU_000604_84_3_0"/>
<feature type="transmembrane region" description="Helical" evidence="9">
    <location>
        <begin position="136"/>
        <end position="153"/>
    </location>
</feature>
<evidence type="ECO:0000256" key="7">
    <source>
        <dbReference type="ARBA" id="ARBA00022989"/>
    </source>
</evidence>
<keyword evidence="4 9" id="KW-0812">Transmembrane</keyword>
<feature type="domain" description="ABC transmembrane type-1" evidence="11">
    <location>
        <begin position="19"/>
        <end position="301"/>
    </location>
</feature>
<evidence type="ECO:0000259" key="10">
    <source>
        <dbReference type="PROSITE" id="PS50893"/>
    </source>
</evidence>
<evidence type="ECO:0000256" key="4">
    <source>
        <dbReference type="ARBA" id="ARBA00022692"/>
    </source>
</evidence>
<comment type="subcellular location">
    <subcellularLocation>
        <location evidence="1">Cell membrane</location>
        <topology evidence="1">Multi-pass membrane protein</topology>
    </subcellularLocation>
</comment>
<keyword evidence="13" id="KW-1185">Reference proteome</keyword>
<dbReference type="PROSITE" id="PS50893">
    <property type="entry name" value="ABC_TRANSPORTER_2"/>
    <property type="match status" value="1"/>
</dbReference>
<keyword evidence="7 9" id="KW-1133">Transmembrane helix</keyword>
<dbReference type="AlphaFoldDB" id="A0A0S6VPQ1"/>
<dbReference type="Gene3D" id="3.40.50.300">
    <property type="entry name" value="P-loop containing nucleotide triphosphate hydrolases"/>
    <property type="match status" value="1"/>
</dbReference>
<dbReference type="PROSITE" id="PS00211">
    <property type="entry name" value="ABC_TRANSPORTER_1"/>
    <property type="match status" value="1"/>
</dbReference>
<organism evidence="12">
    <name type="scientific">Candidatus Moduliflexus flocculans</name>
    <dbReference type="NCBI Taxonomy" id="1499966"/>
    <lineage>
        <taxon>Bacteria</taxon>
        <taxon>Candidatus Moduliflexota</taxon>
        <taxon>Candidatus Moduliflexia</taxon>
        <taxon>Candidatus Moduliflexales</taxon>
        <taxon>Candidatus Moduliflexaceae</taxon>
    </lineage>
</organism>
<dbReference type="FunFam" id="3.40.50.300:FF:000221">
    <property type="entry name" value="Multidrug ABC transporter ATP-binding protein"/>
    <property type="match status" value="1"/>
</dbReference>
<keyword evidence="3" id="KW-1003">Cell membrane</keyword>
<feature type="transmembrane region" description="Helical" evidence="9">
    <location>
        <begin position="238"/>
        <end position="260"/>
    </location>
</feature>
<dbReference type="Gene3D" id="1.20.1560.10">
    <property type="entry name" value="ABC transporter type 1, transmembrane domain"/>
    <property type="match status" value="1"/>
</dbReference>
<dbReference type="GO" id="GO:0016887">
    <property type="term" value="F:ATP hydrolysis activity"/>
    <property type="evidence" value="ECO:0007669"/>
    <property type="project" value="InterPro"/>
</dbReference>
<evidence type="ECO:0000256" key="8">
    <source>
        <dbReference type="ARBA" id="ARBA00023136"/>
    </source>
</evidence>
<dbReference type="Pfam" id="PF00664">
    <property type="entry name" value="ABC_membrane"/>
    <property type="match status" value="1"/>
</dbReference>
<evidence type="ECO:0000256" key="2">
    <source>
        <dbReference type="ARBA" id="ARBA00022448"/>
    </source>
</evidence>
<accession>A0A0S6VPQ1</accession>
<evidence type="ECO:0000256" key="6">
    <source>
        <dbReference type="ARBA" id="ARBA00022840"/>
    </source>
</evidence>
<dbReference type="InterPro" id="IPR017871">
    <property type="entry name" value="ABC_transporter-like_CS"/>
</dbReference>
<keyword evidence="8 9" id="KW-0472">Membrane</keyword>
<dbReference type="GO" id="GO:0005886">
    <property type="term" value="C:plasma membrane"/>
    <property type="evidence" value="ECO:0007669"/>
    <property type="project" value="UniProtKB-SubCell"/>
</dbReference>
<evidence type="ECO:0000256" key="1">
    <source>
        <dbReference type="ARBA" id="ARBA00004651"/>
    </source>
</evidence>
<feature type="transmembrane region" description="Helical" evidence="9">
    <location>
        <begin position="272"/>
        <end position="292"/>
    </location>
</feature>
<feature type="transmembrane region" description="Helical" evidence="9">
    <location>
        <begin position="14"/>
        <end position="34"/>
    </location>
</feature>
<reference evidence="12" key="1">
    <citation type="journal article" date="2015" name="PeerJ">
        <title>First genomic representation of candidate bacterial phylum KSB3 points to enhanced environmental sensing as a trigger of wastewater bulking.</title>
        <authorList>
            <person name="Sekiguchi Y."/>
            <person name="Ohashi A."/>
            <person name="Parks D.H."/>
            <person name="Yamauchi T."/>
            <person name="Tyson G.W."/>
            <person name="Hugenholtz P."/>
        </authorList>
    </citation>
    <scope>NUCLEOTIDE SEQUENCE [LARGE SCALE GENOMIC DNA]</scope>
</reference>
<dbReference type="PROSITE" id="PS50929">
    <property type="entry name" value="ABC_TM1F"/>
    <property type="match status" value="1"/>
</dbReference>
<sequence length="577" mass="63301">MNPTLKLIKFIKPYWHYALIAPVLMLVEVAMDLMQPRMVAHIVDQGIARLDLTVVFHTGLLMFGFAMIGALGGMSNGIFAEMTVQGVGADLREALFRKVQTFSFGNLDEFETGQLITRLTNDVTQVQEALLLSLRVFVRAPLLLIGSLIMAVITSPQLAFLPLLLMPVELVAVIWIVKKATPLYVIVQSKLDALNQVMQENLAGVRVVKAFVRARHEETRFERANTQLTDRAIHAARVVAVMPAFMMLTMNCGIIGVLWFGGRNVVTGQMQLGQIIAFVNYLMITLFSLMMVSQITIQIARAEASAKRIQEVLASVPKVRNRPDALTNVVLQGRVSFENVTFSYNGKDDRDPVLKGINFSAEPGQTVALLGTTGAGKSSLVHLIPRFYDATSGRIIIDGHDVRDLDLTALRRQIGIALQETILFSGNIRDNIRYGRPDASDEEVMAAAQAAQAHDFISAMPAGYDTVLGQRGVNLSGGQKQRLAIARAILLKPVILILDDSTSAVDVETETKIQAALETIMHNRTNFVIAQRISTVLNADKIIVLDDGQIAATGTHRELLASSPIYREIYDSQLGGT</sequence>
<dbReference type="SUPFAM" id="SSF90123">
    <property type="entry name" value="ABC transporter transmembrane region"/>
    <property type="match status" value="1"/>
</dbReference>
<dbReference type="Proteomes" id="UP000030700">
    <property type="component" value="Unassembled WGS sequence"/>
</dbReference>
<proteinExistence type="predicted"/>
<feature type="transmembrane region" description="Helical" evidence="9">
    <location>
        <begin position="159"/>
        <end position="177"/>
    </location>
</feature>
<dbReference type="GO" id="GO:0005524">
    <property type="term" value="F:ATP binding"/>
    <property type="evidence" value="ECO:0007669"/>
    <property type="project" value="UniProtKB-KW"/>
</dbReference>
<dbReference type="CDD" id="cd18548">
    <property type="entry name" value="ABC_6TM_Tm287_like"/>
    <property type="match status" value="1"/>
</dbReference>
<name>A0A0S6VPQ1_9BACT</name>
<evidence type="ECO:0000313" key="13">
    <source>
        <dbReference type="Proteomes" id="UP000030700"/>
    </source>
</evidence>
<dbReference type="PANTHER" id="PTHR43394:SF1">
    <property type="entry name" value="ATP-BINDING CASSETTE SUB-FAMILY B MEMBER 10, MITOCHONDRIAL"/>
    <property type="match status" value="1"/>
</dbReference>
<dbReference type="InterPro" id="IPR039421">
    <property type="entry name" value="Type_1_exporter"/>
</dbReference>
<evidence type="ECO:0000256" key="3">
    <source>
        <dbReference type="ARBA" id="ARBA00022475"/>
    </source>
</evidence>